<organism evidence="1 2">
    <name type="scientific">Desulfonema limicola</name>
    <dbReference type="NCBI Taxonomy" id="45656"/>
    <lineage>
        <taxon>Bacteria</taxon>
        <taxon>Pseudomonadati</taxon>
        <taxon>Thermodesulfobacteriota</taxon>
        <taxon>Desulfobacteria</taxon>
        <taxon>Desulfobacterales</taxon>
        <taxon>Desulfococcaceae</taxon>
        <taxon>Desulfonema</taxon>
    </lineage>
</organism>
<reference evidence="1" key="1">
    <citation type="journal article" date="2021" name="Microb. Physiol.">
        <title>Proteogenomic Insights into the Physiology of Marine, Sulfate-Reducing, Filamentous Desulfonema limicola and Desulfonema magnum.</title>
        <authorList>
            <person name="Schnaars V."/>
            <person name="Wohlbrand L."/>
            <person name="Scheve S."/>
            <person name="Hinrichs C."/>
            <person name="Reinhardt R."/>
            <person name="Rabus R."/>
        </authorList>
    </citation>
    <scope>NUCLEOTIDE SEQUENCE</scope>
    <source>
        <strain evidence="1">5ac10</strain>
    </source>
</reference>
<proteinExistence type="predicted"/>
<keyword evidence="2" id="KW-1185">Reference proteome</keyword>
<accession>A0A975B3Z4</accession>
<dbReference type="RefSeq" id="WP_207690219.1">
    <property type="nucleotide sequence ID" value="NZ_CP061799.1"/>
</dbReference>
<name>A0A975B3Z4_9BACT</name>
<sequence>MFIKYSFLTILLSLLLVISNVWAIIPIPCRIGGTLTVNDKIITHENESDYIFIVTRENSMPFVPAAEDKDGLNKYNNYLIDIPIYEPSDQKGGAKPGDIGIINVYKNNSKLLVTSPPGGFFVVNEEGTQIQIDIKAVTGPGDDNKWDVGGDGRIGLEEAIQALQIVSGIIVHP</sequence>
<dbReference type="EMBL" id="CP061799">
    <property type="protein sequence ID" value="QTA78346.1"/>
    <property type="molecule type" value="Genomic_DNA"/>
</dbReference>
<evidence type="ECO:0000313" key="2">
    <source>
        <dbReference type="Proteomes" id="UP000663720"/>
    </source>
</evidence>
<dbReference type="KEGG" id="dli:dnl_05680"/>
<dbReference type="Proteomes" id="UP000663720">
    <property type="component" value="Chromosome"/>
</dbReference>
<gene>
    <name evidence="1" type="ORF">dnl_05680</name>
</gene>
<evidence type="ECO:0000313" key="1">
    <source>
        <dbReference type="EMBL" id="QTA78346.1"/>
    </source>
</evidence>
<protein>
    <submittedName>
        <fullName evidence="1">Uncharacterized protein</fullName>
    </submittedName>
</protein>
<dbReference type="AlphaFoldDB" id="A0A975B3Z4"/>